<evidence type="ECO:0000259" key="5">
    <source>
        <dbReference type="Pfam" id="PF00389"/>
    </source>
</evidence>
<organism evidence="7 8">
    <name type="scientific">Granulosicoccus antarcticus IMCC3135</name>
    <dbReference type="NCBI Taxonomy" id="1192854"/>
    <lineage>
        <taxon>Bacteria</taxon>
        <taxon>Pseudomonadati</taxon>
        <taxon>Pseudomonadota</taxon>
        <taxon>Gammaproteobacteria</taxon>
        <taxon>Chromatiales</taxon>
        <taxon>Granulosicoccaceae</taxon>
        <taxon>Granulosicoccus</taxon>
    </lineage>
</organism>
<feature type="domain" description="D-isomer specific 2-hydroxyacid dehydrogenase catalytic" evidence="5">
    <location>
        <begin position="29"/>
        <end position="314"/>
    </location>
</feature>
<feature type="domain" description="D-isomer specific 2-hydroxyacid dehydrogenase NAD-binding" evidence="6">
    <location>
        <begin position="106"/>
        <end position="286"/>
    </location>
</feature>
<dbReference type="GO" id="GO:0008465">
    <property type="term" value="F:hydroxypyruvate reductase (NADH) activity"/>
    <property type="evidence" value="ECO:0007669"/>
    <property type="project" value="UniProtKB-EC"/>
</dbReference>
<dbReference type="SUPFAM" id="SSF51735">
    <property type="entry name" value="NAD(P)-binding Rossmann-fold domains"/>
    <property type="match status" value="1"/>
</dbReference>
<dbReference type="Pfam" id="PF02826">
    <property type="entry name" value="2-Hacid_dh_C"/>
    <property type="match status" value="1"/>
</dbReference>
<dbReference type="PROSITE" id="PS00671">
    <property type="entry name" value="D_2_HYDROXYACID_DH_3"/>
    <property type="match status" value="1"/>
</dbReference>
<dbReference type="InterPro" id="IPR036291">
    <property type="entry name" value="NAD(P)-bd_dom_sf"/>
</dbReference>
<evidence type="ECO:0000256" key="1">
    <source>
        <dbReference type="ARBA" id="ARBA00005854"/>
    </source>
</evidence>
<evidence type="ECO:0000256" key="3">
    <source>
        <dbReference type="ARBA" id="ARBA00023027"/>
    </source>
</evidence>
<dbReference type="Gene3D" id="3.40.50.720">
    <property type="entry name" value="NAD(P)-binding Rossmann-like Domain"/>
    <property type="match status" value="2"/>
</dbReference>
<dbReference type="KEGG" id="gai:IMCC3135_21075"/>
<keyword evidence="3" id="KW-0520">NAD</keyword>
<dbReference type="EC" id="1.1.1.29" evidence="7"/>
<dbReference type="AlphaFoldDB" id="A0A2Z2NS39"/>
<dbReference type="SUPFAM" id="SSF52283">
    <property type="entry name" value="Formate/glycerate dehydrogenase catalytic domain-like"/>
    <property type="match status" value="1"/>
</dbReference>
<evidence type="ECO:0000256" key="2">
    <source>
        <dbReference type="ARBA" id="ARBA00023002"/>
    </source>
</evidence>
<evidence type="ECO:0000259" key="6">
    <source>
        <dbReference type="Pfam" id="PF02826"/>
    </source>
</evidence>
<dbReference type="Proteomes" id="UP000250079">
    <property type="component" value="Chromosome"/>
</dbReference>
<accession>A0A2Z2NS39</accession>
<dbReference type="PANTHER" id="PTHR43761:SF1">
    <property type="entry name" value="D-ISOMER SPECIFIC 2-HYDROXYACID DEHYDROGENASE CATALYTIC DOMAIN-CONTAINING PROTEIN-RELATED"/>
    <property type="match status" value="1"/>
</dbReference>
<evidence type="ECO:0000256" key="4">
    <source>
        <dbReference type="RuleBase" id="RU003719"/>
    </source>
</evidence>
<dbReference type="InterPro" id="IPR050418">
    <property type="entry name" value="D-iso_2-hydroxyacid_DH_PdxB"/>
</dbReference>
<dbReference type="Pfam" id="PF00389">
    <property type="entry name" value="2-Hacid_dh"/>
    <property type="match status" value="1"/>
</dbReference>
<dbReference type="PANTHER" id="PTHR43761">
    <property type="entry name" value="D-ISOMER SPECIFIC 2-HYDROXYACID DEHYDROGENASE FAMILY PROTEIN (AFU_ORTHOLOGUE AFUA_1G13630)"/>
    <property type="match status" value="1"/>
</dbReference>
<dbReference type="CDD" id="cd12162">
    <property type="entry name" value="2-Hacid_dh_4"/>
    <property type="match status" value="1"/>
</dbReference>
<dbReference type="InterPro" id="IPR006140">
    <property type="entry name" value="D-isomer_DH_NAD-bd"/>
</dbReference>
<protein>
    <submittedName>
        <fullName evidence="7">Glycerate dehydrogenase</fullName>
        <ecNumber evidence="7">1.1.1.29</ecNumber>
    </submittedName>
</protein>
<sequence>MRVVFLDRATFGPTVDITRLDTPHEWLEFDKTREDQVVERLAGAQIAITNKVPLRAETLAQLPDLKMISVAATGYDVVDIEACKKQNIRVCNVRGYAINTVPEHTFALLLGLRRSISAYCDDVKNGEWQKAGQFCFFNHPIKDLSGSRLGIIGEGAIGQSVARIATAFGMIPMFAAHKGMSGMGPLYTPWDEVIETSDVISVHAPLTANTRHCLSTDEFSRMQRKPLILNTSRGGLVDEAALVEALDKQQIAGFGFDVLTTEPPSADNPLMTVLDRPNVLLTPHIAWASEEAMTEVWRQTIAHVGCFLAGEPRNVLV</sequence>
<evidence type="ECO:0000313" key="8">
    <source>
        <dbReference type="Proteomes" id="UP000250079"/>
    </source>
</evidence>
<dbReference type="EMBL" id="CP018632">
    <property type="protein sequence ID" value="ASJ74292.1"/>
    <property type="molecule type" value="Genomic_DNA"/>
</dbReference>
<name>A0A2Z2NS39_9GAMM</name>
<evidence type="ECO:0000313" key="7">
    <source>
        <dbReference type="EMBL" id="ASJ74292.1"/>
    </source>
</evidence>
<keyword evidence="8" id="KW-1185">Reference proteome</keyword>
<dbReference type="InterPro" id="IPR006139">
    <property type="entry name" value="D-isomer_2_OHA_DH_cat_dom"/>
</dbReference>
<gene>
    <name evidence="7" type="primary">hprA</name>
    <name evidence="7" type="ORF">IMCC3135_21075</name>
</gene>
<dbReference type="RefSeq" id="WP_088919343.1">
    <property type="nucleotide sequence ID" value="NZ_CP018632.1"/>
</dbReference>
<dbReference type="OrthoDB" id="9805416at2"/>
<dbReference type="GO" id="GO:0051287">
    <property type="term" value="F:NAD binding"/>
    <property type="evidence" value="ECO:0007669"/>
    <property type="project" value="InterPro"/>
</dbReference>
<proteinExistence type="inferred from homology"/>
<keyword evidence="2 4" id="KW-0560">Oxidoreductase</keyword>
<dbReference type="InterPro" id="IPR029753">
    <property type="entry name" value="D-isomer_DH_CS"/>
</dbReference>
<comment type="similarity">
    <text evidence="1 4">Belongs to the D-isomer specific 2-hydroxyacid dehydrogenase family.</text>
</comment>
<reference evidence="7 8" key="1">
    <citation type="submission" date="2016-12" db="EMBL/GenBank/DDBJ databases">
        <authorList>
            <person name="Song W.-J."/>
            <person name="Kurnit D.M."/>
        </authorList>
    </citation>
    <scope>NUCLEOTIDE SEQUENCE [LARGE SCALE GENOMIC DNA]</scope>
    <source>
        <strain evidence="7 8">IMCC3135</strain>
    </source>
</reference>